<feature type="transmembrane region" description="Helical" evidence="3">
    <location>
        <begin position="95"/>
        <end position="113"/>
    </location>
</feature>
<protein>
    <submittedName>
        <fullName evidence="5">Uncharacterized protein</fullName>
    </submittedName>
</protein>
<keyword evidence="3" id="KW-0472">Membrane</keyword>
<dbReference type="InterPro" id="IPR002666">
    <property type="entry name" value="Folate_carrier"/>
</dbReference>
<dbReference type="PANTHER" id="PTHR10686">
    <property type="entry name" value="FOLATE TRANSPORTER"/>
    <property type="match status" value="1"/>
</dbReference>
<evidence type="ECO:0000256" key="2">
    <source>
        <dbReference type="SAM" id="MobiDB-lite"/>
    </source>
</evidence>
<dbReference type="InterPro" id="IPR036259">
    <property type="entry name" value="MFS_trans_sf"/>
</dbReference>
<evidence type="ECO:0000256" key="3">
    <source>
        <dbReference type="SAM" id="Phobius"/>
    </source>
</evidence>
<comment type="similarity">
    <text evidence="1">Belongs to the reduced folate carrier (RFC) transporter (TC 2.A.48) family.</text>
</comment>
<reference evidence="5" key="1">
    <citation type="submission" date="2022-11" db="UniProtKB">
        <authorList>
            <consortium name="WormBaseParasite"/>
        </authorList>
    </citation>
    <scope>IDENTIFICATION</scope>
</reference>
<keyword evidence="3" id="KW-0812">Transmembrane</keyword>
<feature type="compositionally biased region" description="Acidic residues" evidence="2">
    <location>
        <begin position="425"/>
        <end position="437"/>
    </location>
</feature>
<dbReference type="WBParaSite" id="PDA_v2.g14440.t1">
    <property type="protein sequence ID" value="PDA_v2.g14440.t1"/>
    <property type="gene ID" value="PDA_v2.g14440"/>
</dbReference>
<feature type="region of interest" description="Disordered" evidence="2">
    <location>
        <begin position="362"/>
        <end position="387"/>
    </location>
</feature>
<dbReference type="GO" id="GO:0005886">
    <property type="term" value="C:plasma membrane"/>
    <property type="evidence" value="ECO:0007669"/>
    <property type="project" value="TreeGrafter"/>
</dbReference>
<feature type="compositionally biased region" description="Polar residues" evidence="2">
    <location>
        <begin position="448"/>
        <end position="458"/>
    </location>
</feature>
<feature type="compositionally biased region" description="Polar residues" evidence="2">
    <location>
        <begin position="362"/>
        <end position="378"/>
    </location>
</feature>
<dbReference type="PANTHER" id="PTHR10686:SF18">
    <property type="entry name" value="IP11787P-RELATED"/>
    <property type="match status" value="1"/>
</dbReference>
<feature type="transmembrane region" description="Helical" evidence="3">
    <location>
        <begin position="29"/>
        <end position="49"/>
    </location>
</feature>
<feature type="transmembrane region" description="Helical" evidence="3">
    <location>
        <begin position="169"/>
        <end position="188"/>
    </location>
</feature>
<dbReference type="AlphaFoldDB" id="A0A914PFU6"/>
<feature type="transmembrane region" description="Helical" evidence="3">
    <location>
        <begin position="70"/>
        <end position="89"/>
    </location>
</feature>
<feature type="region of interest" description="Disordered" evidence="2">
    <location>
        <begin position="410"/>
        <end position="464"/>
    </location>
</feature>
<accession>A0A914PFU6</accession>
<evidence type="ECO:0000313" key="5">
    <source>
        <dbReference type="WBParaSite" id="PDA_v2.g14440.t1"/>
    </source>
</evidence>
<proteinExistence type="inferred from homology"/>
<dbReference type="Gene3D" id="1.20.1250.20">
    <property type="entry name" value="MFS general substrate transporter like domains"/>
    <property type="match status" value="1"/>
</dbReference>
<dbReference type="SUPFAM" id="SSF103473">
    <property type="entry name" value="MFS general substrate transporter"/>
    <property type="match status" value="1"/>
</dbReference>
<organism evidence="4 5">
    <name type="scientific">Panagrolaimus davidi</name>
    <dbReference type="NCBI Taxonomy" id="227884"/>
    <lineage>
        <taxon>Eukaryota</taxon>
        <taxon>Metazoa</taxon>
        <taxon>Ecdysozoa</taxon>
        <taxon>Nematoda</taxon>
        <taxon>Chromadorea</taxon>
        <taxon>Rhabditida</taxon>
        <taxon>Tylenchina</taxon>
        <taxon>Panagrolaimomorpha</taxon>
        <taxon>Panagrolaimoidea</taxon>
        <taxon>Panagrolaimidae</taxon>
        <taxon>Panagrolaimus</taxon>
    </lineage>
</organism>
<dbReference type="Proteomes" id="UP000887578">
    <property type="component" value="Unplaced"/>
</dbReference>
<dbReference type="Pfam" id="PF01770">
    <property type="entry name" value="Folate_carrier"/>
    <property type="match status" value="1"/>
</dbReference>
<sequence>MYLEIIGQITYRFTLVFTNNLFSQQFGQGMYGIASASEIAFFSYIYGKLEKNQYQRLTSWTRAGTMAGRTGGYVVAQILILTGTGTYVFLNQVAFSFSCLALVFCFLMPRVNWRKLIERIRVEQESEKSRAKSSHTPLPTSYKQYVIYRLGKLRSDFVKVYSNPFICKWSFWWAITTCMSLQISLYSQTLFGQAQGANDIPLNGFADAGYTFTATVGILLLNSLPINWNKWGETALVIISTLDAIFLYIYSTSTSAYPMYIVYIFYRSFYQVMITIAQWNIAKKMVCDSYGLVFGVNSFIALIMQSALTRIVSDKRGLGMQVRDAFLVYASLHALIAVIFLVSVIYTVICWYCKRDKISPTTMSSKRTSNRKSIQVKQPKTAEENLQGISSSATLETDITSIASIETVVPGSKSKGGDVASELDFSSDSEDEFDSDEDKVPGMPTDTLAASFSASMSRKLSKPM</sequence>
<evidence type="ECO:0000256" key="1">
    <source>
        <dbReference type="ARBA" id="ARBA00005773"/>
    </source>
</evidence>
<feature type="transmembrane region" description="Helical" evidence="3">
    <location>
        <begin position="328"/>
        <end position="353"/>
    </location>
</feature>
<keyword evidence="3" id="KW-1133">Transmembrane helix</keyword>
<keyword evidence="4" id="KW-1185">Reference proteome</keyword>
<evidence type="ECO:0000313" key="4">
    <source>
        <dbReference type="Proteomes" id="UP000887578"/>
    </source>
</evidence>
<name>A0A914PFU6_9BILA</name>
<dbReference type="GO" id="GO:0090482">
    <property type="term" value="F:vitamin transmembrane transporter activity"/>
    <property type="evidence" value="ECO:0007669"/>
    <property type="project" value="InterPro"/>
</dbReference>
<feature type="transmembrane region" description="Helical" evidence="3">
    <location>
        <begin position="289"/>
        <end position="308"/>
    </location>
</feature>